<dbReference type="InterPro" id="IPR011990">
    <property type="entry name" value="TPR-like_helical_dom_sf"/>
</dbReference>
<name>A0ABR2VZ58_9FUNG</name>
<proteinExistence type="predicted"/>
<dbReference type="PANTHER" id="PTHR44858:SF1">
    <property type="entry name" value="UDP-N-ACETYLGLUCOSAMINE--PEPTIDE N-ACETYLGLUCOSAMINYLTRANSFERASE SPINDLY-RELATED"/>
    <property type="match status" value="1"/>
</dbReference>
<evidence type="ECO:0000256" key="1">
    <source>
        <dbReference type="ARBA" id="ARBA00022737"/>
    </source>
</evidence>
<keyword evidence="2 3" id="KW-0802">TPR repeat</keyword>
<reference evidence="4 5" key="1">
    <citation type="submission" date="2023-04" db="EMBL/GenBank/DDBJ databases">
        <title>Genome of Basidiobolus ranarum AG-B5.</title>
        <authorList>
            <person name="Stajich J.E."/>
            <person name="Carter-House D."/>
            <person name="Gryganskyi A."/>
        </authorList>
    </citation>
    <scope>NUCLEOTIDE SEQUENCE [LARGE SCALE GENOMIC DNA]</scope>
    <source>
        <strain evidence="4 5">AG-B5</strain>
    </source>
</reference>
<evidence type="ECO:0000256" key="2">
    <source>
        <dbReference type="ARBA" id="ARBA00022803"/>
    </source>
</evidence>
<dbReference type="InterPro" id="IPR050498">
    <property type="entry name" value="Ycf3"/>
</dbReference>
<dbReference type="InterPro" id="IPR019734">
    <property type="entry name" value="TPR_rpt"/>
</dbReference>
<organism evidence="4 5">
    <name type="scientific">Basidiobolus ranarum</name>
    <dbReference type="NCBI Taxonomy" id="34480"/>
    <lineage>
        <taxon>Eukaryota</taxon>
        <taxon>Fungi</taxon>
        <taxon>Fungi incertae sedis</taxon>
        <taxon>Zoopagomycota</taxon>
        <taxon>Entomophthoromycotina</taxon>
        <taxon>Basidiobolomycetes</taxon>
        <taxon>Basidiobolales</taxon>
        <taxon>Basidiobolaceae</taxon>
        <taxon>Basidiobolus</taxon>
    </lineage>
</organism>
<dbReference type="EMBL" id="JASJQH010007306">
    <property type="protein sequence ID" value="KAK9711026.1"/>
    <property type="molecule type" value="Genomic_DNA"/>
</dbReference>
<dbReference type="PROSITE" id="PS50005">
    <property type="entry name" value="TPR"/>
    <property type="match status" value="1"/>
</dbReference>
<comment type="caution">
    <text evidence="4">The sequence shown here is derived from an EMBL/GenBank/DDBJ whole genome shotgun (WGS) entry which is preliminary data.</text>
</comment>
<keyword evidence="5" id="KW-1185">Reference proteome</keyword>
<keyword evidence="1" id="KW-0677">Repeat</keyword>
<feature type="repeat" description="TPR" evidence="3">
    <location>
        <begin position="125"/>
        <end position="158"/>
    </location>
</feature>
<protein>
    <submittedName>
        <fullName evidence="4">Uncharacterized protein</fullName>
    </submittedName>
</protein>
<dbReference type="Gene3D" id="1.25.40.10">
    <property type="entry name" value="Tetratricopeptide repeat domain"/>
    <property type="match status" value="2"/>
</dbReference>
<evidence type="ECO:0000313" key="4">
    <source>
        <dbReference type="EMBL" id="KAK9711026.1"/>
    </source>
</evidence>
<evidence type="ECO:0000313" key="5">
    <source>
        <dbReference type="Proteomes" id="UP001479436"/>
    </source>
</evidence>
<dbReference type="PANTHER" id="PTHR44858">
    <property type="entry name" value="TETRATRICOPEPTIDE REPEAT PROTEIN 6"/>
    <property type="match status" value="1"/>
</dbReference>
<dbReference type="SMART" id="SM00028">
    <property type="entry name" value="TPR"/>
    <property type="match status" value="4"/>
</dbReference>
<dbReference type="PROSITE" id="PS50293">
    <property type="entry name" value="TPR_REGION"/>
    <property type="match status" value="1"/>
</dbReference>
<gene>
    <name evidence="4" type="ORF">K7432_008075</name>
</gene>
<evidence type="ECO:0000256" key="3">
    <source>
        <dbReference type="PROSITE-ProRule" id="PRU00339"/>
    </source>
</evidence>
<sequence length="250" mass="27999">MYLWSGHHKLDNIAENFNTLSCTKMNRLVANSGLLKRIAPLALRSLRVQQASLRPCILPITKQCFARQAHFVATPPLYNNASGTFSEAEEQAQQFLEEGTEALNNGELEKAIVSYNKSVDAKPTATGYYNIGVCYYQLQKPQEAVDAWTKSLNLSPSHSDLHLNLASVYYMHLKNPEKALEHIEEASKLSPYDGEIFYNYGVLLDASGKLEDAVEKYRAAKELGIERAETNLRNAMARLLKEKATSSPQE</sequence>
<dbReference type="Proteomes" id="UP001479436">
    <property type="component" value="Unassembled WGS sequence"/>
</dbReference>
<dbReference type="SUPFAM" id="SSF48452">
    <property type="entry name" value="TPR-like"/>
    <property type="match status" value="1"/>
</dbReference>
<dbReference type="Pfam" id="PF00515">
    <property type="entry name" value="TPR_1"/>
    <property type="match status" value="1"/>
</dbReference>
<dbReference type="Pfam" id="PF13432">
    <property type="entry name" value="TPR_16"/>
    <property type="match status" value="1"/>
</dbReference>
<accession>A0ABR2VZ58</accession>